<feature type="transmembrane region" description="Helical" evidence="7">
    <location>
        <begin position="6"/>
        <end position="27"/>
    </location>
</feature>
<keyword evidence="3" id="KW-1003">Cell membrane</keyword>
<reference evidence="8 9" key="1">
    <citation type="submission" date="2020-04" db="EMBL/GenBank/DDBJ databases">
        <title>Description of novel Gluconacetobacter.</title>
        <authorList>
            <person name="Sombolestani A."/>
        </authorList>
    </citation>
    <scope>NUCLEOTIDE SEQUENCE [LARGE SCALE GENOMIC DNA]</scope>
    <source>
        <strain evidence="8 9">LMG 21312</strain>
    </source>
</reference>
<evidence type="ECO:0000313" key="9">
    <source>
        <dbReference type="Proteomes" id="UP000561066"/>
    </source>
</evidence>
<dbReference type="Pfam" id="PF02417">
    <property type="entry name" value="Chromate_transp"/>
    <property type="match status" value="1"/>
</dbReference>
<dbReference type="EMBL" id="JABEQH010000028">
    <property type="protein sequence ID" value="MBB2177412.1"/>
    <property type="molecule type" value="Genomic_DNA"/>
</dbReference>
<dbReference type="PANTHER" id="PTHR43663:SF1">
    <property type="entry name" value="CHROMATE TRANSPORTER"/>
    <property type="match status" value="1"/>
</dbReference>
<evidence type="ECO:0000256" key="7">
    <source>
        <dbReference type="SAM" id="Phobius"/>
    </source>
</evidence>
<accession>A0A7W4J9Z9</accession>
<evidence type="ECO:0000256" key="2">
    <source>
        <dbReference type="ARBA" id="ARBA00005262"/>
    </source>
</evidence>
<dbReference type="RefSeq" id="WP_182944746.1">
    <property type="nucleotide sequence ID" value="NZ_JABEQH010000028.1"/>
</dbReference>
<comment type="subcellular location">
    <subcellularLocation>
        <location evidence="1">Cell membrane</location>
        <topology evidence="1">Multi-pass membrane protein</topology>
    </subcellularLocation>
</comment>
<keyword evidence="6 7" id="KW-0472">Membrane</keyword>
<comment type="caution">
    <text evidence="8">The sequence shown here is derived from an EMBL/GenBank/DDBJ whole genome shotgun (WGS) entry which is preliminary data.</text>
</comment>
<evidence type="ECO:0000256" key="6">
    <source>
        <dbReference type="ARBA" id="ARBA00023136"/>
    </source>
</evidence>
<keyword evidence="4 7" id="KW-0812">Transmembrane</keyword>
<dbReference type="AlphaFoldDB" id="A0A7W4J9Z9"/>
<proteinExistence type="inferred from homology"/>
<keyword evidence="9" id="KW-1185">Reference proteome</keyword>
<dbReference type="GO" id="GO:0005886">
    <property type="term" value="C:plasma membrane"/>
    <property type="evidence" value="ECO:0007669"/>
    <property type="project" value="UniProtKB-SubCell"/>
</dbReference>
<evidence type="ECO:0000256" key="3">
    <source>
        <dbReference type="ARBA" id="ARBA00022475"/>
    </source>
</evidence>
<feature type="transmembrane region" description="Helical" evidence="7">
    <location>
        <begin position="48"/>
        <end position="69"/>
    </location>
</feature>
<gene>
    <name evidence="8" type="ORF">HLH21_16020</name>
</gene>
<keyword evidence="5 7" id="KW-1133">Transmembrane helix</keyword>
<dbReference type="Proteomes" id="UP000561066">
    <property type="component" value="Unassembled WGS sequence"/>
</dbReference>
<evidence type="ECO:0000256" key="5">
    <source>
        <dbReference type="ARBA" id="ARBA00022989"/>
    </source>
</evidence>
<evidence type="ECO:0000256" key="1">
    <source>
        <dbReference type="ARBA" id="ARBA00004651"/>
    </source>
</evidence>
<evidence type="ECO:0000313" key="8">
    <source>
        <dbReference type="EMBL" id="MBB2177412.1"/>
    </source>
</evidence>
<organism evidence="8 9">
    <name type="scientific">Gluconacetobacter johannae</name>
    <dbReference type="NCBI Taxonomy" id="112140"/>
    <lineage>
        <taxon>Bacteria</taxon>
        <taxon>Pseudomonadati</taxon>
        <taxon>Pseudomonadota</taxon>
        <taxon>Alphaproteobacteria</taxon>
        <taxon>Acetobacterales</taxon>
        <taxon>Acetobacteraceae</taxon>
        <taxon>Gluconacetobacter</taxon>
    </lineage>
</organism>
<dbReference type="GO" id="GO:0015109">
    <property type="term" value="F:chromate transmembrane transporter activity"/>
    <property type="evidence" value="ECO:0007669"/>
    <property type="project" value="InterPro"/>
</dbReference>
<dbReference type="InterPro" id="IPR003370">
    <property type="entry name" value="Chromate_transpt"/>
</dbReference>
<feature type="transmembrane region" description="Helical" evidence="7">
    <location>
        <begin position="75"/>
        <end position="95"/>
    </location>
</feature>
<name>A0A7W4J9Z9_9PROT</name>
<feature type="transmembrane region" description="Helical" evidence="7">
    <location>
        <begin position="107"/>
        <end position="125"/>
    </location>
</feature>
<protein>
    <submittedName>
        <fullName evidence="8">Chromate transporter</fullName>
    </submittedName>
</protein>
<feature type="transmembrane region" description="Helical" evidence="7">
    <location>
        <begin position="154"/>
        <end position="173"/>
    </location>
</feature>
<sequence length="174" mass="18429">MSFLDLYVVLLRATITSFAGLASLPAIQDALVLHRHVLTEAQLNEAVVITRSTPGAVGLYVVSVGYFVSGVSGAVAGWLALVTPAVMIVPLLHYAGRRLHHPRLQNLLKMVVVSSAALLFAAAFPLAKDALTGWFTYALAAIGLLLMFVTKIDIFWIILGSAILSVGMSVLAAS</sequence>
<dbReference type="InterPro" id="IPR052518">
    <property type="entry name" value="CHR_Transporter"/>
</dbReference>
<evidence type="ECO:0000256" key="4">
    <source>
        <dbReference type="ARBA" id="ARBA00022692"/>
    </source>
</evidence>
<dbReference type="PANTHER" id="PTHR43663">
    <property type="entry name" value="CHROMATE TRANSPORT PROTEIN-RELATED"/>
    <property type="match status" value="1"/>
</dbReference>
<feature type="transmembrane region" description="Helical" evidence="7">
    <location>
        <begin position="131"/>
        <end position="149"/>
    </location>
</feature>
<comment type="similarity">
    <text evidence="2">Belongs to the chromate ion transporter (CHR) (TC 2.A.51) family.</text>
</comment>